<organism evidence="1 2">
    <name type="scientific">Penstemon smallii</name>
    <dbReference type="NCBI Taxonomy" id="265156"/>
    <lineage>
        <taxon>Eukaryota</taxon>
        <taxon>Viridiplantae</taxon>
        <taxon>Streptophyta</taxon>
        <taxon>Embryophyta</taxon>
        <taxon>Tracheophyta</taxon>
        <taxon>Spermatophyta</taxon>
        <taxon>Magnoliopsida</taxon>
        <taxon>eudicotyledons</taxon>
        <taxon>Gunneridae</taxon>
        <taxon>Pentapetalae</taxon>
        <taxon>asterids</taxon>
        <taxon>lamiids</taxon>
        <taxon>Lamiales</taxon>
        <taxon>Plantaginaceae</taxon>
        <taxon>Cheloneae</taxon>
        <taxon>Penstemon</taxon>
    </lineage>
</organism>
<protein>
    <submittedName>
        <fullName evidence="1">Uncharacterized protein</fullName>
    </submittedName>
</protein>
<gene>
    <name evidence="1" type="ORF">ACJIZ3_024568</name>
</gene>
<reference evidence="1 2" key="1">
    <citation type="submission" date="2024-12" db="EMBL/GenBank/DDBJ databases">
        <title>The unique morphological basis and parallel evolutionary history of personate flowers in Penstemon.</title>
        <authorList>
            <person name="Depatie T.H."/>
            <person name="Wessinger C.A."/>
        </authorList>
    </citation>
    <scope>NUCLEOTIDE SEQUENCE [LARGE SCALE GENOMIC DNA]</scope>
    <source>
        <strain evidence="1">WTNN_2</strain>
        <tissue evidence="1">Leaf</tissue>
    </source>
</reference>
<evidence type="ECO:0000313" key="1">
    <source>
        <dbReference type="EMBL" id="KAL3839977.1"/>
    </source>
</evidence>
<dbReference type="Proteomes" id="UP001634393">
    <property type="component" value="Unassembled WGS sequence"/>
</dbReference>
<name>A0ABD3TUS2_9LAMI</name>
<dbReference type="EMBL" id="JBJXBP010000003">
    <property type="protein sequence ID" value="KAL3839977.1"/>
    <property type="molecule type" value="Genomic_DNA"/>
</dbReference>
<evidence type="ECO:0000313" key="2">
    <source>
        <dbReference type="Proteomes" id="UP001634393"/>
    </source>
</evidence>
<accession>A0ABD3TUS2</accession>
<dbReference type="AlphaFoldDB" id="A0ABD3TUS2"/>
<comment type="caution">
    <text evidence="1">The sequence shown here is derived from an EMBL/GenBank/DDBJ whole genome shotgun (WGS) entry which is preliminary data.</text>
</comment>
<sequence>MNQVHLALSGVESIVSIPFDHLRLTQQRFVETIYSFGQDRKVIELEPEEQEMGVGVVEESSIFHSGPKQGTFS</sequence>
<keyword evidence="2" id="KW-1185">Reference proteome</keyword>
<proteinExistence type="predicted"/>